<dbReference type="RefSeq" id="WP_163679432.1">
    <property type="nucleotide sequence ID" value="NZ_JAAIYP010000038.1"/>
</dbReference>
<reference evidence="1 2" key="1">
    <citation type="submission" date="2020-02" db="EMBL/GenBank/DDBJ databases">
        <authorList>
            <person name="Dziuba M."/>
            <person name="Kuznetsov B."/>
            <person name="Mardanov A."/>
            <person name="Ravin N."/>
            <person name="Grouzdev D."/>
        </authorList>
    </citation>
    <scope>NUCLEOTIDE SEQUENCE [LARGE SCALE GENOMIC DNA]</scope>
    <source>
        <strain evidence="1 2">SpK</strain>
    </source>
</reference>
<proteinExistence type="predicted"/>
<keyword evidence="2" id="KW-1185">Reference proteome</keyword>
<evidence type="ECO:0000313" key="1">
    <source>
        <dbReference type="EMBL" id="NFV80699.1"/>
    </source>
</evidence>
<dbReference type="AlphaFoldDB" id="A0A7C9QUV4"/>
<gene>
    <name evidence="1" type="ORF">G4223_11330</name>
</gene>
<evidence type="ECO:0000313" key="2">
    <source>
        <dbReference type="Proteomes" id="UP000480684"/>
    </source>
</evidence>
<name>A0A7C9QUV4_9PROT</name>
<protein>
    <submittedName>
        <fullName evidence="1">Uncharacterized protein</fullName>
    </submittedName>
</protein>
<dbReference type="EMBL" id="JAAIYP010000038">
    <property type="protein sequence ID" value="NFV80699.1"/>
    <property type="molecule type" value="Genomic_DNA"/>
</dbReference>
<sequence>MTLYPAPPKIERYPLPPLPPAEVVNSMNHNEVRYDPDFWNLEYVPRRWLERVSDAELVTRHRHMVRNMRTFVGPRRDIMPIWWPESSWYWLRRDYITRLEIAMRGLEPPIVPEVELPPGSPPQVQHPNVLYRFGQREHMLELASGRVRFTPAKSYQDIENDEARQDEETAKHAYSAGQHVRVILPDGRETPIIGNLRTSVAGPGYHMACFTREWDVRFLQAFGDTCVMVHDIDEFARRIGEAGKKVFPGWYWMDTNVEYFDPYERPPGHRLRTAISKDFLFAYQREYRFFWDQLEAGPINGVQYVDIGACSDILSIHARDGNPL</sequence>
<organism evidence="1 2">
    <name type="scientific">Magnetospirillum aberrantis SpK</name>
    <dbReference type="NCBI Taxonomy" id="908842"/>
    <lineage>
        <taxon>Bacteria</taxon>
        <taxon>Pseudomonadati</taxon>
        <taxon>Pseudomonadota</taxon>
        <taxon>Alphaproteobacteria</taxon>
        <taxon>Rhodospirillales</taxon>
        <taxon>Rhodospirillaceae</taxon>
        <taxon>Magnetospirillum</taxon>
    </lineage>
</organism>
<dbReference type="Proteomes" id="UP000480684">
    <property type="component" value="Unassembled WGS sequence"/>
</dbReference>
<comment type="caution">
    <text evidence="1">The sequence shown here is derived from an EMBL/GenBank/DDBJ whole genome shotgun (WGS) entry which is preliminary data.</text>
</comment>
<accession>A0A7C9QUV4</accession>